<dbReference type="OrthoDB" id="21449at2759"/>
<dbReference type="STRING" id="151549.A0A4C1ZH91"/>
<dbReference type="InterPro" id="IPR052709">
    <property type="entry name" value="Transposase-MT_Hybrid"/>
</dbReference>
<proteinExistence type="predicted"/>
<dbReference type="PANTHER" id="PTHR46060">
    <property type="entry name" value="MARINER MOS1 TRANSPOSASE-LIKE PROTEIN"/>
    <property type="match status" value="1"/>
</dbReference>
<protein>
    <submittedName>
        <fullName evidence="2">Mariner Mos1 transposase</fullName>
    </submittedName>
</protein>
<accession>A0A4C1ZH91</accession>
<dbReference type="InterPro" id="IPR036388">
    <property type="entry name" value="WH-like_DNA-bd_sf"/>
</dbReference>
<reference evidence="2 3" key="1">
    <citation type="journal article" date="2019" name="Commun. Biol.">
        <title>The bagworm genome reveals a unique fibroin gene that provides high tensile strength.</title>
        <authorList>
            <person name="Kono N."/>
            <person name="Nakamura H."/>
            <person name="Ohtoshi R."/>
            <person name="Tomita M."/>
            <person name="Numata K."/>
            <person name="Arakawa K."/>
        </authorList>
    </citation>
    <scope>NUCLEOTIDE SEQUENCE [LARGE SCALE GENOMIC DNA]</scope>
</reference>
<dbReference type="Pfam" id="PF17906">
    <property type="entry name" value="HTH_48"/>
    <property type="match status" value="1"/>
</dbReference>
<dbReference type="EMBL" id="BGZK01001840">
    <property type="protein sequence ID" value="GBP87168.1"/>
    <property type="molecule type" value="Genomic_DNA"/>
</dbReference>
<dbReference type="InterPro" id="IPR036397">
    <property type="entry name" value="RNaseH_sf"/>
</dbReference>
<sequence>MSKFERNKRHLRKLQIYFFNVKKSAAEIHRLLVEAYNEAALSMRTLDAELEEDSSQTQKELTLTLGIIQQAVSHRLKSLGMIHKQGNWVPYELKSRDVERQLCTSEMLLSRHRKKGFYIESSLVMKSGYIMIIQKEENHGEYLATRQHRQQNRIFMEKTHGVTVKKYLKALDWEVVPHPPYSPDIAPSDYNLFRSLAHALSEQRFTSYEDTKPRVDSWIASKDKGVFQTWNPNAA</sequence>
<keyword evidence="3" id="KW-1185">Reference proteome</keyword>
<evidence type="ECO:0000259" key="1">
    <source>
        <dbReference type="Pfam" id="PF17906"/>
    </source>
</evidence>
<name>A0A4C1ZH91_EUMVA</name>
<comment type="caution">
    <text evidence="2">The sequence shown here is derived from an EMBL/GenBank/DDBJ whole genome shotgun (WGS) entry which is preliminary data.</text>
</comment>
<dbReference type="GO" id="GO:0003676">
    <property type="term" value="F:nucleic acid binding"/>
    <property type="evidence" value="ECO:0007669"/>
    <property type="project" value="InterPro"/>
</dbReference>
<organism evidence="2 3">
    <name type="scientific">Eumeta variegata</name>
    <name type="common">Bagworm moth</name>
    <name type="synonym">Eumeta japonica</name>
    <dbReference type="NCBI Taxonomy" id="151549"/>
    <lineage>
        <taxon>Eukaryota</taxon>
        <taxon>Metazoa</taxon>
        <taxon>Ecdysozoa</taxon>
        <taxon>Arthropoda</taxon>
        <taxon>Hexapoda</taxon>
        <taxon>Insecta</taxon>
        <taxon>Pterygota</taxon>
        <taxon>Neoptera</taxon>
        <taxon>Endopterygota</taxon>
        <taxon>Lepidoptera</taxon>
        <taxon>Glossata</taxon>
        <taxon>Ditrysia</taxon>
        <taxon>Tineoidea</taxon>
        <taxon>Psychidae</taxon>
        <taxon>Oiketicinae</taxon>
        <taxon>Eumeta</taxon>
    </lineage>
</organism>
<dbReference type="AlphaFoldDB" id="A0A4C1ZH91"/>
<dbReference type="PANTHER" id="PTHR46060:SF1">
    <property type="entry name" value="MARINER MOS1 TRANSPOSASE-LIKE PROTEIN"/>
    <property type="match status" value="1"/>
</dbReference>
<evidence type="ECO:0000313" key="3">
    <source>
        <dbReference type="Proteomes" id="UP000299102"/>
    </source>
</evidence>
<dbReference type="Proteomes" id="UP000299102">
    <property type="component" value="Unassembled WGS sequence"/>
</dbReference>
<feature type="domain" description="Mos1 transposase HTH" evidence="1">
    <location>
        <begin position="8"/>
        <end position="45"/>
    </location>
</feature>
<gene>
    <name evidence="2" type="ORF">EVAR_61174_1</name>
</gene>
<dbReference type="Gene3D" id="3.30.420.10">
    <property type="entry name" value="Ribonuclease H-like superfamily/Ribonuclease H"/>
    <property type="match status" value="1"/>
</dbReference>
<dbReference type="Gene3D" id="1.10.10.1450">
    <property type="match status" value="1"/>
</dbReference>
<dbReference type="InterPro" id="IPR041426">
    <property type="entry name" value="Mos1_HTH"/>
</dbReference>
<evidence type="ECO:0000313" key="2">
    <source>
        <dbReference type="EMBL" id="GBP87168.1"/>
    </source>
</evidence>
<dbReference type="Gene3D" id="1.10.10.10">
    <property type="entry name" value="Winged helix-like DNA-binding domain superfamily/Winged helix DNA-binding domain"/>
    <property type="match status" value="1"/>
</dbReference>